<gene>
    <name evidence="2" type="ORF">G3W61_34195</name>
</gene>
<protein>
    <submittedName>
        <fullName evidence="2">Leucyl aminopeptidase</fullName>
    </submittedName>
</protein>
<dbReference type="EMBL" id="JAAGYU010002458">
    <property type="protein sequence ID" value="NEL81314.1"/>
    <property type="molecule type" value="Genomic_DNA"/>
</dbReference>
<dbReference type="AlphaFoldDB" id="A0A7X5N645"/>
<keyword evidence="2" id="KW-0645">Protease</keyword>
<dbReference type="Proteomes" id="UP000471082">
    <property type="component" value="Unassembled WGS sequence"/>
</dbReference>
<name>A0A7X5N645_XANPE</name>
<feature type="domain" description="Peptidase M17 leucyl aminopeptidase N-terminal" evidence="1">
    <location>
        <begin position="2"/>
        <end position="85"/>
    </location>
</feature>
<feature type="non-terminal residue" evidence="2">
    <location>
        <position position="1"/>
    </location>
</feature>
<dbReference type="InterPro" id="IPR043472">
    <property type="entry name" value="Macro_dom-like"/>
</dbReference>
<sequence>ALVARGDVAAKTGSTSLLHDLPGVAAPRVLVVGLGEAGKFGVAPYLKAVGDATRALKTGPVGTALLTLTELPVKARDSAWNIRQA</sequence>
<comment type="caution">
    <text evidence="2">The sequence shown here is derived from an EMBL/GenBank/DDBJ whole genome shotgun (WGS) entry which is preliminary data.</text>
</comment>
<dbReference type="Pfam" id="PF02789">
    <property type="entry name" value="Peptidase_M17_N"/>
    <property type="match status" value="1"/>
</dbReference>
<dbReference type="InterPro" id="IPR008283">
    <property type="entry name" value="Peptidase_M17_N"/>
</dbReference>
<dbReference type="GO" id="GO:0070006">
    <property type="term" value="F:metalloaminopeptidase activity"/>
    <property type="evidence" value="ECO:0007669"/>
    <property type="project" value="InterPro"/>
</dbReference>
<proteinExistence type="predicted"/>
<dbReference type="Gene3D" id="3.40.220.10">
    <property type="entry name" value="Leucine Aminopeptidase, subunit E, domain 1"/>
    <property type="match status" value="1"/>
</dbReference>
<reference evidence="2 3" key="1">
    <citation type="submission" date="2019-11" db="EMBL/GenBank/DDBJ databases">
        <title>Genome-resolved metagenomics to study the prevalence of co-infection and intraspecific heterogeneity among plant pathogen metapopulations.</title>
        <authorList>
            <person name="Newberry E."/>
            <person name="Bhandari R."/>
            <person name="Kemble J."/>
            <person name="Sikora E."/>
            <person name="Potnis N."/>
        </authorList>
    </citation>
    <scope>NUCLEOTIDE SEQUENCE [LARGE SCALE GENOMIC DNA]</scope>
    <source>
        <strain evidence="2">Xp_Tom_Tuscaloosa_18b</strain>
    </source>
</reference>
<evidence type="ECO:0000313" key="2">
    <source>
        <dbReference type="EMBL" id="NEL81314.1"/>
    </source>
</evidence>
<dbReference type="SUPFAM" id="SSF52949">
    <property type="entry name" value="Macro domain-like"/>
    <property type="match status" value="1"/>
</dbReference>
<keyword evidence="2" id="KW-0378">Hydrolase</keyword>
<dbReference type="GO" id="GO:0006508">
    <property type="term" value="P:proteolysis"/>
    <property type="evidence" value="ECO:0007669"/>
    <property type="project" value="InterPro"/>
</dbReference>
<evidence type="ECO:0000313" key="3">
    <source>
        <dbReference type="Proteomes" id="UP000471082"/>
    </source>
</evidence>
<accession>A0A7X5N645</accession>
<organism evidence="2 3">
    <name type="scientific">Xanthomonas perforans</name>
    <dbReference type="NCBI Taxonomy" id="442694"/>
    <lineage>
        <taxon>Bacteria</taxon>
        <taxon>Pseudomonadati</taxon>
        <taxon>Pseudomonadota</taxon>
        <taxon>Gammaproteobacteria</taxon>
        <taxon>Lysobacterales</taxon>
        <taxon>Lysobacteraceae</taxon>
        <taxon>Xanthomonas</taxon>
    </lineage>
</organism>
<keyword evidence="2" id="KW-0031">Aminopeptidase</keyword>
<feature type="non-terminal residue" evidence="2">
    <location>
        <position position="85"/>
    </location>
</feature>
<evidence type="ECO:0000259" key="1">
    <source>
        <dbReference type="Pfam" id="PF02789"/>
    </source>
</evidence>